<dbReference type="Gene3D" id="2.120.10.10">
    <property type="match status" value="1"/>
</dbReference>
<dbReference type="EMBL" id="JAJTND010000004">
    <property type="protein sequence ID" value="MCE3532017.1"/>
    <property type="molecule type" value="Genomic_DNA"/>
</dbReference>
<keyword evidence="1" id="KW-0732">Signal</keyword>
<organism evidence="2 3">
    <name type="scientific">Legionella resiliens</name>
    <dbReference type="NCBI Taxonomy" id="2905958"/>
    <lineage>
        <taxon>Bacteria</taxon>
        <taxon>Pseudomonadati</taxon>
        <taxon>Pseudomonadota</taxon>
        <taxon>Gammaproteobacteria</taxon>
        <taxon>Legionellales</taxon>
        <taxon>Legionellaceae</taxon>
        <taxon>Legionella</taxon>
    </lineage>
</organism>
<evidence type="ECO:0000256" key="1">
    <source>
        <dbReference type="SAM" id="SignalP"/>
    </source>
</evidence>
<protein>
    <submittedName>
        <fullName evidence="2">Glycoside hydrolase</fullName>
    </submittedName>
</protein>
<sequence>MKYKYHLCAVGFWGIVASMSSFALPFNINPQGTLPTTVPVGASVNAAYTVTNNTLSMRFNNFVKWLPPNVTQVLEPTDPTVCPLFFNLGPNGSINQSCTLKLKISGAVNRNDPDPHHHLFVCFPGGKTCAGPTLDNSLNVIVTNAPPETQISVAVGGYGTLTSGFPLVYTSNNNGATWPTPVLPPTVGLPGNQAALIGVACNGNLCTAIGAVFGEVDDTLPFSYSSSDRGATWSAPNLFLRTGPLATSNEILLVTVSCVGSNCVSGGTWRDSVSGNLYPLSYWSSNNGVTWSQPTFLSTAALPPGNEGARLGSISCVGTNCSAVGFYNDATGDRQPVSYFSANNGMTWSEAIIPSTANFPVGYVGGAKLMGVSCVGTNCSAVGESPDPANPNGNLPLSYTSANGGISWSLVRFLSINGLPPGNNGAFLNGVSCAGVRCSAVGYYRTSTDQVLPVSYFSANNGVTWSEAIFPPTSGIPAGFENAQLTGVSCKNNICSAVGFYNDPMGTTFPLTYQSLDNGITWTLFLPSIASIPGATSAVTFSVGGSESGLLQT</sequence>
<dbReference type="CDD" id="cd15482">
    <property type="entry name" value="Sialidase_non-viral"/>
    <property type="match status" value="1"/>
</dbReference>
<dbReference type="GO" id="GO:0016787">
    <property type="term" value="F:hydrolase activity"/>
    <property type="evidence" value="ECO:0007669"/>
    <property type="project" value="UniProtKB-KW"/>
</dbReference>
<evidence type="ECO:0000313" key="2">
    <source>
        <dbReference type="EMBL" id="MCE3532017.1"/>
    </source>
</evidence>
<dbReference type="RefSeq" id="WP_232890641.1">
    <property type="nucleotide sequence ID" value="NZ_JAJSPM010000005.1"/>
</dbReference>
<feature type="signal peptide" evidence="1">
    <location>
        <begin position="1"/>
        <end position="23"/>
    </location>
</feature>
<dbReference type="InterPro" id="IPR036278">
    <property type="entry name" value="Sialidase_sf"/>
</dbReference>
<accession>A0ABS8X3X7</accession>
<proteinExistence type="predicted"/>
<comment type="caution">
    <text evidence="2">The sequence shown here is derived from an EMBL/GenBank/DDBJ whole genome shotgun (WGS) entry which is preliminary data.</text>
</comment>
<evidence type="ECO:0000313" key="3">
    <source>
        <dbReference type="Proteomes" id="UP001320170"/>
    </source>
</evidence>
<dbReference type="SUPFAM" id="SSF50939">
    <property type="entry name" value="Sialidases"/>
    <property type="match status" value="2"/>
</dbReference>
<keyword evidence="3" id="KW-1185">Reference proteome</keyword>
<reference evidence="2 3" key="1">
    <citation type="journal article" date="2024" name="Pathogens">
        <title>Characterization of a Novel Species of Legionella Isolated from a Healthcare Facility: Legionella resiliens sp. nov.</title>
        <authorList>
            <person name="Cristino S."/>
            <person name="Pascale M.R."/>
            <person name="Marino F."/>
            <person name="Derelitto C."/>
            <person name="Salaris S."/>
            <person name="Orsini M."/>
            <person name="Squarzoni S."/>
            <person name="Grottola A."/>
            <person name="Girolamini L."/>
        </authorList>
    </citation>
    <scope>NUCLEOTIDE SEQUENCE [LARGE SCALE GENOMIC DNA]</scope>
    <source>
        <strain evidence="2 3">8cVS16</strain>
    </source>
</reference>
<name>A0ABS8X3X7_9GAMM</name>
<keyword evidence="2" id="KW-0378">Hydrolase</keyword>
<dbReference type="Proteomes" id="UP001320170">
    <property type="component" value="Unassembled WGS sequence"/>
</dbReference>
<gene>
    <name evidence="2" type="ORF">LXO92_06480</name>
</gene>
<feature type="chain" id="PRO_5046505231" evidence="1">
    <location>
        <begin position="24"/>
        <end position="553"/>
    </location>
</feature>